<dbReference type="AlphaFoldDB" id="A0A0C2MY02"/>
<name>A0A0C2MY02_THEKT</name>
<comment type="caution">
    <text evidence="1">The sequence shown here is derived from an EMBL/GenBank/DDBJ whole genome shotgun (WGS) entry which is preliminary data.</text>
</comment>
<reference evidence="1 2" key="1">
    <citation type="journal article" date="2014" name="Genome Biol. Evol.">
        <title>The genome of the myxosporean Thelohanellus kitauei shows adaptations to nutrient acquisition within its fish host.</title>
        <authorList>
            <person name="Yang Y."/>
            <person name="Xiong J."/>
            <person name="Zhou Z."/>
            <person name="Huo F."/>
            <person name="Miao W."/>
            <person name="Ran C."/>
            <person name="Liu Y."/>
            <person name="Zhang J."/>
            <person name="Feng J."/>
            <person name="Wang M."/>
            <person name="Wang M."/>
            <person name="Wang L."/>
            <person name="Yao B."/>
        </authorList>
    </citation>
    <scope>NUCLEOTIDE SEQUENCE [LARGE SCALE GENOMIC DNA]</scope>
    <source>
        <strain evidence="1">Wuqing</strain>
    </source>
</reference>
<organism evidence="1 2">
    <name type="scientific">Thelohanellus kitauei</name>
    <name type="common">Myxosporean</name>
    <dbReference type="NCBI Taxonomy" id="669202"/>
    <lineage>
        <taxon>Eukaryota</taxon>
        <taxon>Metazoa</taxon>
        <taxon>Cnidaria</taxon>
        <taxon>Myxozoa</taxon>
        <taxon>Myxosporea</taxon>
        <taxon>Bivalvulida</taxon>
        <taxon>Platysporina</taxon>
        <taxon>Myxobolidae</taxon>
        <taxon>Thelohanellus</taxon>
    </lineage>
</organism>
<sequence length="155" mass="17342">MDSGDAFVSDGVRIMSATSCDTTARSTLGDQVGKFVTRMDAKIPSVIDPSFHQPFKGPYLAITDNHKSESLKTNLLSLRHTPIVFGLQEMTLALNALKIGRDRSLSNLCWHFRAHPEWPSHVLSSCLAFTGLYITRHDKVLQIVARYVREAYHTP</sequence>
<evidence type="ECO:0000313" key="2">
    <source>
        <dbReference type="Proteomes" id="UP000031668"/>
    </source>
</evidence>
<accession>A0A0C2MY02</accession>
<proteinExistence type="predicted"/>
<dbReference type="EMBL" id="JWZT01001337">
    <property type="protein sequence ID" value="KII72186.1"/>
    <property type="molecule type" value="Genomic_DNA"/>
</dbReference>
<dbReference type="Proteomes" id="UP000031668">
    <property type="component" value="Unassembled WGS sequence"/>
</dbReference>
<keyword evidence="2" id="KW-1185">Reference proteome</keyword>
<gene>
    <name evidence="1" type="ORF">RF11_12977</name>
</gene>
<evidence type="ECO:0000313" key="1">
    <source>
        <dbReference type="EMBL" id="KII72186.1"/>
    </source>
</evidence>
<protein>
    <submittedName>
        <fullName evidence="1">Uncharacterized protein</fullName>
    </submittedName>
</protein>